<evidence type="ECO:0000313" key="2">
    <source>
        <dbReference type="Proteomes" id="UP000094068"/>
    </source>
</evidence>
<dbReference type="OrthoDB" id="2183593at2"/>
<proteinExistence type="predicted"/>
<sequence length="157" mass="18567">MNIKWAKYLQETPEYDVMTIDKNYIAAWKEFLEQNKEKFPVNDLVIITGNMTIKNENMVLEYALLNQTEKPVKEIEFGVTLSLFGKEYFKGALRTNKNCYEELPPNDVRLDLIDFGNDRYDNQELTNDNYQLVIHYCNEIDYDIDELSEKELQDSAK</sequence>
<gene>
    <name evidence="1" type="ORF">BCR21_13780</name>
</gene>
<dbReference type="EMBL" id="MIJZ01000015">
    <property type="protein sequence ID" value="OEG10411.1"/>
    <property type="molecule type" value="Genomic_DNA"/>
</dbReference>
<accession>A0A1E5GCN4</accession>
<comment type="caution">
    <text evidence="1">The sequence shown here is derived from an EMBL/GenBank/DDBJ whole genome shotgun (WGS) entry which is preliminary data.</text>
</comment>
<dbReference type="STRING" id="903984.BCR21_13780"/>
<dbReference type="RefSeq" id="WP_069647094.1">
    <property type="nucleotide sequence ID" value="NZ_MIJZ01000015.1"/>
</dbReference>
<dbReference type="AlphaFoldDB" id="A0A1E5GCN4"/>
<protein>
    <submittedName>
        <fullName evidence="1">Uncharacterized protein</fullName>
    </submittedName>
</protein>
<reference evidence="2" key="1">
    <citation type="submission" date="2016-09" db="EMBL/GenBank/DDBJ databases">
        <authorList>
            <person name="Gulvik C.A."/>
        </authorList>
    </citation>
    <scope>NUCLEOTIDE SEQUENCE [LARGE SCALE GENOMIC DNA]</scope>
    <source>
        <strain evidence="2">DSM 23328</strain>
    </source>
</reference>
<name>A0A1E5GCN4_9ENTE</name>
<keyword evidence="2" id="KW-1185">Reference proteome</keyword>
<evidence type="ECO:0000313" key="1">
    <source>
        <dbReference type="EMBL" id="OEG10411.1"/>
    </source>
</evidence>
<organism evidence="1 2">
    <name type="scientific">Enterococcus ureasiticus</name>
    <dbReference type="NCBI Taxonomy" id="903984"/>
    <lineage>
        <taxon>Bacteria</taxon>
        <taxon>Bacillati</taxon>
        <taxon>Bacillota</taxon>
        <taxon>Bacilli</taxon>
        <taxon>Lactobacillales</taxon>
        <taxon>Enterococcaceae</taxon>
        <taxon>Enterococcus</taxon>
    </lineage>
</organism>
<dbReference type="Proteomes" id="UP000094068">
    <property type="component" value="Unassembled WGS sequence"/>
</dbReference>